<feature type="compositionally biased region" description="Low complexity" evidence="1">
    <location>
        <begin position="168"/>
        <end position="178"/>
    </location>
</feature>
<evidence type="ECO:0000313" key="3">
    <source>
        <dbReference type="Proteomes" id="UP001305647"/>
    </source>
</evidence>
<feature type="region of interest" description="Disordered" evidence="1">
    <location>
        <begin position="126"/>
        <end position="181"/>
    </location>
</feature>
<sequence>MPTKVPASSSRDFALFFFKPPAKGSTRALRIQADPTPSQTASRGPREKVSSTTEKSPRQSPIASSHLKKAVGQTVRTSSRPTKRAKSKARGLGAGPKFVGTWSDWYFSEDKNCSWRARQAQDGTWDYEFASGHQEQDTTPTTSSSHLGQPLSPVPERPPASPGPQPSSDPSSPQSSWSTIFTASTSFQPEDLLASSSRPLTAVPEEAGYLIQPYPAITVTFGRDTFLAEPAAESTGRENLDDGQPAMSKNRATTSALAKWLHAKVRLEKKLKPDPKKRVRAWLKGVEEVDLAPVSLDIEGLPIYQ</sequence>
<evidence type="ECO:0000256" key="1">
    <source>
        <dbReference type="SAM" id="MobiDB-lite"/>
    </source>
</evidence>
<proteinExistence type="predicted"/>
<keyword evidence="3" id="KW-1185">Reference proteome</keyword>
<dbReference type="Proteomes" id="UP001305647">
    <property type="component" value="Unassembled WGS sequence"/>
</dbReference>
<feature type="compositionally biased region" description="Pro residues" evidence="1">
    <location>
        <begin position="152"/>
        <end position="167"/>
    </location>
</feature>
<feature type="region of interest" description="Disordered" evidence="1">
    <location>
        <begin position="24"/>
        <end position="100"/>
    </location>
</feature>
<dbReference type="AlphaFoldDB" id="A0AAN6Q5M1"/>
<reference evidence="2" key="2">
    <citation type="submission" date="2023-05" db="EMBL/GenBank/DDBJ databases">
        <authorList>
            <consortium name="Lawrence Berkeley National Laboratory"/>
            <person name="Steindorff A."/>
            <person name="Hensen N."/>
            <person name="Bonometti L."/>
            <person name="Westerberg I."/>
            <person name="Brannstrom I.O."/>
            <person name="Guillou S."/>
            <person name="Cros-Aarteil S."/>
            <person name="Calhoun S."/>
            <person name="Haridas S."/>
            <person name="Kuo A."/>
            <person name="Mondo S."/>
            <person name="Pangilinan J."/>
            <person name="Riley R."/>
            <person name="Labutti K."/>
            <person name="Andreopoulos B."/>
            <person name="Lipzen A."/>
            <person name="Chen C."/>
            <person name="Yanf M."/>
            <person name="Daum C."/>
            <person name="Ng V."/>
            <person name="Clum A."/>
            <person name="Ohm R."/>
            <person name="Martin F."/>
            <person name="Silar P."/>
            <person name="Natvig D."/>
            <person name="Lalanne C."/>
            <person name="Gautier V."/>
            <person name="Ament-Velasquez S.L."/>
            <person name="Kruys A."/>
            <person name="Hutchinson M.I."/>
            <person name="Powell A.J."/>
            <person name="Barry K."/>
            <person name="Miller A.N."/>
            <person name="Grigoriev I.V."/>
            <person name="Debuchy R."/>
            <person name="Gladieux P."/>
            <person name="Thoren M.H."/>
            <person name="Johannesson H."/>
        </authorList>
    </citation>
    <scope>NUCLEOTIDE SEQUENCE</scope>
    <source>
        <strain evidence="2">CBS 757.83</strain>
    </source>
</reference>
<evidence type="ECO:0000313" key="2">
    <source>
        <dbReference type="EMBL" id="KAK4103988.1"/>
    </source>
</evidence>
<dbReference type="EMBL" id="MU863627">
    <property type="protein sequence ID" value="KAK4103988.1"/>
    <property type="molecule type" value="Genomic_DNA"/>
</dbReference>
<organism evidence="2 3">
    <name type="scientific">Parathielavia hyrcaniae</name>
    <dbReference type="NCBI Taxonomy" id="113614"/>
    <lineage>
        <taxon>Eukaryota</taxon>
        <taxon>Fungi</taxon>
        <taxon>Dikarya</taxon>
        <taxon>Ascomycota</taxon>
        <taxon>Pezizomycotina</taxon>
        <taxon>Sordariomycetes</taxon>
        <taxon>Sordariomycetidae</taxon>
        <taxon>Sordariales</taxon>
        <taxon>Chaetomiaceae</taxon>
        <taxon>Parathielavia</taxon>
    </lineage>
</organism>
<feature type="compositionally biased region" description="Polar residues" evidence="1">
    <location>
        <begin position="50"/>
        <end position="63"/>
    </location>
</feature>
<feature type="region of interest" description="Disordered" evidence="1">
    <location>
        <begin position="228"/>
        <end position="251"/>
    </location>
</feature>
<accession>A0AAN6Q5M1</accession>
<name>A0AAN6Q5M1_9PEZI</name>
<comment type="caution">
    <text evidence="2">The sequence shown here is derived from an EMBL/GenBank/DDBJ whole genome shotgun (WGS) entry which is preliminary data.</text>
</comment>
<protein>
    <submittedName>
        <fullName evidence="2">Uncharacterized protein</fullName>
    </submittedName>
</protein>
<feature type="compositionally biased region" description="Polar residues" evidence="1">
    <location>
        <begin position="137"/>
        <end position="147"/>
    </location>
</feature>
<reference evidence="2" key="1">
    <citation type="journal article" date="2023" name="Mol. Phylogenet. Evol.">
        <title>Genome-scale phylogeny and comparative genomics of the fungal order Sordariales.</title>
        <authorList>
            <person name="Hensen N."/>
            <person name="Bonometti L."/>
            <person name="Westerberg I."/>
            <person name="Brannstrom I.O."/>
            <person name="Guillou S."/>
            <person name="Cros-Aarteil S."/>
            <person name="Calhoun S."/>
            <person name="Haridas S."/>
            <person name="Kuo A."/>
            <person name="Mondo S."/>
            <person name="Pangilinan J."/>
            <person name="Riley R."/>
            <person name="LaButti K."/>
            <person name="Andreopoulos B."/>
            <person name="Lipzen A."/>
            <person name="Chen C."/>
            <person name="Yan M."/>
            <person name="Daum C."/>
            <person name="Ng V."/>
            <person name="Clum A."/>
            <person name="Steindorff A."/>
            <person name="Ohm R.A."/>
            <person name="Martin F."/>
            <person name="Silar P."/>
            <person name="Natvig D.O."/>
            <person name="Lalanne C."/>
            <person name="Gautier V."/>
            <person name="Ament-Velasquez S.L."/>
            <person name="Kruys A."/>
            <person name="Hutchinson M.I."/>
            <person name="Powell A.J."/>
            <person name="Barry K."/>
            <person name="Miller A.N."/>
            <person name="Grigoriev I.V."/>
            <person name="Debuchy R."/>
            <person name="Gladieux P."/>
            <person name="Hiltunen Thoren M."/>
            <person name="Johannesson H."/>
        </authorList>
    </citation>
    <scope>NUCLEOTIDE SEQUENCE</scope>
    <source>
        <strain evidence="2">CBS 757.83</strain>
    </source>
</reference>
<gene>
    <name evidence="2" type="ORF">N658DRAFT_484059</name>
</gene>